<organism evidence="1 2">
    <name type="scientific">Epilithonimonas mollis</name>
    <dbReference type="NCBI Taxonomy" id="216903"/>
    <lineage>
        <taxon>Bacteria</taxon>
        <taxon>Pseudomonadati</taxon>
        <taxon>Bacteroidota</taxon>
        <taxon>Flavobacteriia</taxon>
        <taxon>Flavobacteriales</taxon>
        <taxon>Weeksellaceae</taxon>
        <taxon>Chryseobacterium group</taxon>
        <taxon>Epilithonimonas</taxon>
    </lineage>
</organism>
<dbReference type="AlphaFoldDB" id="A0A1M6NKK8"/>
<keyword evidence="2" id="KW-1185">Reference proteome</keyword>
<accession>A0A1M6NKK8</accession>
<evidence type="ECO:0000313" key="1">
    <source>
        <dbReference type="EMBL" id="SHJ96084.1"/>
    </source>
</evidence>
<sequence length="136" mass="15607">MISCSLNKTETTPMSQASTVEFEEVNHVNVKLIDSEYRILKSQAEINSIYKVINQNNPLPRKNPIPSYDENESYIVIQPKIEKSDFSVSRILQTGQKLNIDIETFDNPEFKKKNNPASIIKINKSNSFEQLEIKTT</sequence>
<dbReference type="STRING" id="216903.SAMN05444371_0470"/>
<proteinExistence type="predicted"/>
<name>A0A1M6NKK8_9FLAO</name>
<reference evidence="2" key="1">
    <citation type="submission" date="2016-11" db="EMBL/GenBank/DDBJ databases">
        <authorList>
            <person name="Varghese N."/>
            <person name="Submissions S."/>
        </authorList>
    </citation>
    <scope>NUCLEOTIDE SEQUENCE [LARGE SCALE GENOMIC DNA]</scope>
    <source>
        <strain evidence="2">DSM 18016</strain>
    </source>
</reference>
<dbReference type="EMBL" id="FRAM01000001">
    <property type="protein sequence ID" value="SHJ96084.1"/>
    <property type="molecule type" value="Genomic_DNA"/>
</dbReference>
<gene>
    <name evidence="1" type="ORF">SAMN05444371_0470</name>
</gene>
<protein>
    <submittedName>
        <fullName evidence="1">Uncharacterized protein</fullName>
    </submittedName>
</protein>
<dbReference type="Proteomes" id="UP000184498">
    <property type="component" value="Unassembled WGS sequence"/>
</dbReference>
<evidence type="ECO:0000313" key="2">
    <source>
        <dbReference type="Proteomes" id="UP000184498"/>
    </source>
</evidence>